<sequence length="98" mass="11516">MSENYIQYAEGYNKDNIDFTDIEKAIIEIQETNDEHGAFWVSVITDDENVIETDKELNLAIVFEGVQSNYKAKDWLEVKEFYKLLLAENFDEIKQKIT</sequence>
<gene>
    <name evidence="1" type="ORF">IPZ78_14600</name>
</gene>
<name>A0ABS7Z851_9SPHI</name>
<evidence type="ECO:0008006" key="3">
    <source>
        <dbReference type="Google" id="ProtNLM"/>
    </source>
</evidence>
<dbReference type="EMBL" id="JADEYP010000032">
    <property type="protein sequence ID" value="MCA5006375.1"/>
    <property type="molecule type" value="Genomic_DNA"/>
</dbReference>
<proteinExistence type="predicted"/>
<dbReference type="RefSeq" id="WP_225554736.1">
    <property type="nucleotide sequence ID" value="NZ_JADEYP010000032.1"/>
</dbReference>
<reference evidence="1" key="1">
    <citation type="submission" date="2020-10" db="EMBL/GenBank/DDBJ databases">
        <authorList>
            <person name="Lu T."/>
            <person name="Wang Q."/>
            <person name="Han X."/>
        </authorList>
    </citation>
    <scope>NUCLEOTIDE SEQUENCE</scope>
    <source>
        <strain evidence="1">WQ 366</strain>
    </source>
</reference>
<keyword evidence="2" id="KW-1185">Reference proteome</keyword>
<evidence type="ECO:0000313" key="2">
    <source>
        <dbReference type="Proteomes" id="UP001165302"/>
    </source>
</evidence>
<comment type="caution">
    <text evidence="1">The sequence shown here is derived from an EMBL/GenBank/DDBJ whole genome shotgun (WGS) entry which is preliminary data.</text>
</comment>
<protein>
    <recommendedName>
        <fullName evidence="3">Immunity protein 53</fullName>
    </recommendedName>
</protein>
<dbReference type="Proteomes" id="UP001165302">
    <property type="component" value="Unassembled WGS sequence"/>
</dbReference>
<organism evidence="1 2">
    <name type="scientific">Sphingobacterium bovistauri</name>
    <dbReference type="NCBI Taxonomy" id="2781959"/>
    <lineage>
        <taxon>Bacteria</taxon>
        <taxon>Pseudomonadati</taxon>
        <taxon>Bacteroidota</taxon>
        <taxon>Sphingobacteriia</taxon>
        <taxon>Sphingobacteriales</taxon>
        <taxon>Sphingobacteriaceae</taxon>
        <taxon>Sphingobacterium</taxon>
    </lineage>
</organism>
<accession>A0ABS7Z851</accession>
<evidence type="ECO:0000313" key="1">
    <source>
        <dbReference type="EMBL" id="MCA5006375.1"/>
    </source>
</evidence>